<dbReference type="InterPro" id="IPR011990">
    <property type="entry name" value="TPR-like_helical_dom_sf"/>
</dbReference>
<dbReference type="AlphaFoldDB" id="A0AAU9C4I3"/>
<sequence>MKPVSMLRTALLVLLLAVPFQAFAVSADRIGARWDEITYHWPKARREAGLTRLLAEIRALRQRQPDQADLLIWEAIVTVSRASLSPNLSVLGQLKQTRKLLEQAIALDPRALDGAAYLTLACLYYKLPGWPLSFGDRHKAEIYFRKALALNPDGIETHYYYARYLHDRGETAAARAHFEKVLQLSGDPDQPYLAQRLKRKAAQKLGRLLASRS</sequence>
<dbReference type="SUPFAM" id="SSF48452">
    <property type="entry name" value="TPR-like"/>
    <property type="match status" value="1"/>
</dbReference>
<keyword evidence="3" id="KW-1185">Reference proteome</keyword>
<keyword evidence="1" id="KW-0732">Signal</keyword>
<organism evidence="2 3">
    <name type="scientific">Methylomarinovum tepidoasis</name>
    <dbReference type="NCBI Taxonomy" id="2840183"/>
    <lineage>
        <taxon>Bacteria</taxon>
        <taxon>Pseudomonadati</taxon>
        <taxon>Pseudomonadota</taxon>
        <taxon>Gammaproteobacteria</taxon>
        <taxon>Methylococcales</taxon>
        <taxon>Methylothermaceae</taxon>
        <taxon>Methylomarinovum</taxon>
    </lineage>
</organism>
<dbReference type="EMBL" id="AP024718">
    <property type="protein sequence ID" value="BCX88039.1"/>
    <property type="molecule type" value="Genomic_DNA"/>
</dbReference>
<proteinExistence type="predicted"/>
<dbReference type="KEGG" id="meiy:MIN45_P0406"/>
<evidence type="ECO:0008006" key="4">
    <source>
        <dbReference type="Google" id="ProtNLM"/>
    </source>
</evidence>
<dbReference type="SMART" id="SM00028">
    <property type="entry name" value="TPR"/>
    <property type="match status" value="2"/>
</dbReference>
<evidence type="ECO:0000256" key="1">
    <source>
        <dbReference type="SAM" id="SignalP"/>
    </source>
</evidence>
<dbReference type="Gene3D" id="1.25.40.10">
    <property type="entry name" value="Tetratricopeptide repeat domain"/>
    <property type="match status" value="1"/>
</dbReference>
<dbReference type="InterPro" id="IPR031823">
    <property type="entry name" value="TatT"/>
</dbReference>
<reference evidence="3" key="1">
    <citation type="journal article" date="2024" name="Int. J. Syst. Evol. Microbiol.">
        <title>Methylomarinovum tepidoasis sp. nov., a moderately thermophilic methanotroph of the family Methylothermaceae isolated from a deep-sea hydrothermal field.</title>
        <authorList>
            <person name="Hirayama H."/>
            <person name="Takaki Y."/>
            <person name="Abe M."/>
            <person name="Miyazaki M."/>
            <person name="Uematsu K."/>
            <person name="Matsui Y."/>
            <person name="Takai K."/>
        </authorList>
    </citation>
    <scope>NUCLEOTIDE SEQUENCE [LARGE SCALE GENOMIC DNA]</scope>
    <source>
        <strain evidence="3">IN45</strain>
    </source>
</reference>
<protein>
    <recommendedName>
        <fullName evidence="4">Tetratricopeptide repeat protein</fullName>
    </recommendedName>
</protein>
<evidence type="ECO:0000313" key="2">
    <source>
        <dbReference type="EMBL" id="BCX88039.1"/>
    </source>
</evidence>
<gene>
    <name evidence="2" type="ORF">MIN45_P0406</name>
</gene>
<dbReference type="Pfam" id="PF16811">
    <property type="entry name" value="TAtT"/>
    <property type="match status" value="1"/>
</dbReference>
<feature type="signal peptide" evidence="1">
    <location>
        <begin position="1"/>
        <end position="24"/>
    </location>
</feature>
<evidence type="ECO:0000313" key="3">
    <source>
        <dbReference type="Proteomes" id="UP001321450"/>
    </source>
</evidence>
<dbReference type="InterPro" id="IPR019734">
    <property type="entry name" value="TPR_rpt"/>
</dbReference>
<accession>A0AAU9C4I3</accession>
<name>A0AAU9C4I3_9GAMM</name>
<dbReference type="Proteomes" id="UP001321450">
    <property type="component" value="Chromosome"/>
</dbReference>
<feature type="chain" id="PRO_5043471017" description="Tetratricopeptide repeat protein" evidence="1">
    <location>
        <begin position="25"/>
        <end position="213"/>
    </location>
</feature>